<dbReference type="SUPFAM" id="SSF58104">
    <property type="entry name" value="Methyl-accepting chemotaxis protein (MCP) signaling domain"/>
    <property type="match status" value="1"/>
</dbReference>
<feature type="transmembrane region" description="Helical" evidence="3">
    <location>
        <begin position="6"/>
        <end position="28"/>
    </location>
</feature>
<dbReference type="GO" id="GO:0016020">
    <property type="term" value="C:membrane"/>
    <property type="evidence" value="ECO:0007669"/>
    <property type="project" value="InterPro"/>
</dbReference>
<dbReference type="InterPro" id="IPR004089">
    <property type="entry name" value="MCPsignal_dom"/>
</dbReference>
<dbReference type="PANTHER" id="PTHR32089:SF112">
    <property type="entry name" value="LYSOZYME-LIKE PROTEIN-RELATED"/>
    <property type="match status" value="1"/>
</dbReference>
<keyword evidence="3" id="KW-0812">Transmembrane</keyword>
<evidence type="ECO:0000313" key="5">
    <source>
        <dbReference type="EMBL" id="PKR84462.1"/>
    </source>
</evidence>
<reference evidence="5 6" key="1">
    <citation type="submission" date="2017-11" db="EMBL/GenBank/DDBJ databases">
        <title>Bacillus camelliae sp. nov., isolated from pu'er tea.</title>
        <authorList>
            <person name="Niu L."/>
        </authorList>
    </citation>
    <scope>NUCLEOTIDE SEQUENCE [LARGE SCALE GENOMIC DNA]</scope>
    <source>
        <strain evidence="5 6">7578-1</strain>
    </source>
</reference>
<keyword evidence="3" id="KW-0472">Membrane</keyword>
<dbReference type="Gene3D" id="1.10.287.950">
    <property type="entry name" value="Methyl-accepting chemotaxis protein"/>
    <property type="match status" value="1"/>
</dbReference>
<evidence type="ECO:0000259" key="4">
    <source>
        <dbReference type="PROSITE" id="PS50111"/>
    </source>
</evidence>
<proteinExistence type="predicted"/>
<keyword evidence="6" id="KW-1185">Reference proteome</keyword>
<protein>
    <submittedName>
        <fullName evidence="5">Methyl-accepting chemotaxis protein</fullName>
    </submittedName>
</protein>
<comment type="caution">
    <text evidence="5">The sequence shown here is derived from an EMBL/GenBank/DDBJ whole genome shotgun (WGS) entry which is preliminary data.</text>
</comment>
<feature type="domain" description="Methyl-accepting transducer" evidence="4">
    <location>
        <begin position="131"/>
        <end position="367"/>
    </location>
</feature>
<dbReference type="RefSeq" id="WP_101354801.1">
    <property type="nucleotide sequence ID" value="NZ_PIQO01000010.1"/>
</dbReference>
<keyword evidence="1 2" id="KW-0807">Transducer</keyword>
<evidence type="ECO:0000256" key="2">
    <source>
        <dbReference type="PROSITE-ProRule" id="PRU00284"/>
    </source>
</evidence>
<dbReference type="EMBL" id="PIQO01000010">
    <property type="protein sequence ID" value="PKR84462.1"/>
    <property type="molecule type" value="Genomic_DNA"/>
</dbReference>
<dbReference type="PROSITE" id="PS50111">
    <property type="entry name" value="CHEMOTAXIS_TRANSDUC_2"/>
    <property type="match status" value="1"/>
</dbReference>
<dbReference type="PANTHER" id="PTHR32089">
    <property type="entry name" value="METHYL-ACCEPTING CHEMOTAXIS PROTEIN MCPB"/>
    <property type="match status" value="1"/>
</dbReference>
<dbReference type="GO" id="GO:0007165">
    <property type="term" value="P:signal transduction"/>
    <property type="evidence" value="ECO:0007669"/>
    <property type="project" value="UniProtKB-KW"/>
</dbReference>
<dbReference type="Pfam" id="PF00015">
    <property type="entry name" value="MCPsignal"/>
    <property type="match status" value="1"/>
</dbReference>
<name>A0A2N3LIL2_9BACI</name>
<keyword evidence="3" id="KW-1133">Transmembrane helix</keyword>
<evidence type="ECO:0000256" key="1">
    <source>
        <dbReference type="ARBA" id="ARBA00023224"/>
    </source>
</evidence>
<organism evidence="5 6">
    <name type="scientific">Heyndrickxia camelliae</name>
    <dbReference type="NCBI Taxonomy" id="1707093"/>
    <lineage>
        <taxon>Bacteria</taxon>
        <taxon>Bacillati</taxon>
        <taxon>Bacillota</taxon>
        <taxon>Bacilli</taxon>
        <taxon>Bacillales</taxon>
        <taxon>Bacillaceae</taxon>
        <taxon>Heyndrickxia</taxon>
    </lineage>
</organism>
<feature type="transmembrane region" description="Helical" evidence="3">
    <location>
        <begin position="35"/>
        <end position="57"/>
    </location>
</feature>
<sequence>MSLSKYIIRTLMVVIPGVLLITLGVCLGNHLSVKASIITILLTMICGACIGILSAYLNHKRFIAPIKLIIDHIQLLEKGQLNTRTDPMKSGMLRGIALSLNRMTETWGGIIEKVNESAVQVAELSEGLSNKANIVAESSNQVTNTIHKVATETEKQLQSLEESSEIILIMSTGAEQIAANAHSVSSSSLDSLTVATDGNEKIKKAVQQMNSIQKTVNQSALIIKELGDKSNEIGQIVQVITEIADQTNLLSLNAAIEAARAGEHGKGFAVVADEVRKLAEQSASSSKQIIKLIQTIQFETSKAVQTMEKATKEVSEGIEAVHFSGKAFQMIRDSIEAVTKQIQEVSSASEQMTSGVSHVVLSIREITDVSRTNVASTQTVSAIAEEQLLSTEKMSASTVTLAQMAEELQQLTMKFSVH</sequence>
<dbReference type="OrthoDB" id="107771at2"/>
<accession>A0A2N3LIL2</accession>
<dbReference type="CDD" id="cd11386">
    <property type="entry name" value="MCP_signal"/>
    <property type="match status" value="1"/>
</dbReference>
<evidence type="ECO:0000313" key="6">
    <source>
        <dbReference type="Proteomes" id="UP000233440"/>
    </source>
</evidence>
<dbReference type="Proteomes" id="UP000233440">
    <property type="component" value="Unassembled WGS sequence"/>
</dbReference>
<dbReference type="AlphaFoldDB" id="A0A2N3LIL2"/>
<dbReference type="SMART" id="SM00283">
    <property type="entry name" value="MA"/>
    <property type="match status" value="1"/>
</dbReference>
<gene>
    <name evidence="5" type="ORF">CWO92_13830</name>
</gene>
<evidence type="ECO:0000256" key="3">
    <source>
        <dbReference type="SAM" id="Phobius"/>
    </source>
</evidence>